<keyword evidence="3 5" id="KW-1133">Transmembrane helix</keyword>
<evidence type="ECO:0000313" key="7">
    <source>
        <dbReference type="EMBL" id="RWU08723.1"/>
    </source>
</evidence>
<keyword evidence="4 5" id="KW-0472">Membrane</keyword>
<name>A0A443YXJ7_9GAMM</name>
<dbReference type="GO" id="GO:0009306">
    <property type="term" value="P:protein secretion"/>
    <property type="evidence" value="ECO:0007669"/>
    <property type="project" value="InterPro"/>
</dbReference>
<evidence type="ECO:0000256" key="2">
    <source>
        <dbReference type="ARBA" id="ARBA00022692"/>
    </source>
</evidence>
<keyword evidence="8" id="KW-1185">Reference proteome</keyword>
<evidence type="ECO:0000256" key="1">
    <source>
        <dbReference type="ARBA" id="ARBA00004167"/>
    </source>
</evidence>
<proteinExistence type="predicted"/>
<evidence type="ECO:0000313" key="8">
    <source>
        <dbReference type="Proteomes" id="UP000288789"/>
    </source>
</evidence>
<dbReference type="PANTHER" id="PTHR36985">
    <property type="entry name" value="TRANSLOCATION AND ASSEMBLY MODULE SUBUNIT TAMB"/>
    <property type="match status" value="1"/>
</dbReference>
<evidence type="ECO:0000256" key="3">
    <source>
        <dbReference type="ARBA" id="ARBA00022989"/>
    </source>
</evidence>
<dbReference type="Proteomes" id="UP000288789">
    <property type="component" value="Unassembled WGS sequence"/>
</dbReference>
<evidence type="ECO:0000259" key="6">
    <source>
        <dbReference type="Pfam" id="PF04357"/>
    </source>
</evidence>
<protein>
    <recommendedName>
        <fullName evidence="6">Translocation and assembly module TamB C-terminal domain-containing protein</fullName>
    </recommendedName>
</protein>
<dbReference type="EMBL" id="RSFE01000011">
    <property type="protein sequence ID" value="RWU08723.1"/>
    <property type="molecule type" value="Genomic_DNA"/>
</dbReference>
<feature type="transmembrane region" description="Helical" evidence="5">
    <location>
        <begin position="7"/>
        <end position="27"/>
    </location>
</feature>
<sequence length="1135" mass="123712">MKFVKYLAWVIVILFVVIPSAIVALLMTTNGSRFIIDQSTRFTHIEIKYTAIQGNLLSSLELTGLEIENEFWQLSADTVKVSWQPTELIEKRLVFEQVYTDKLLFKTTGTAAPQSTDTPITLPDIQLPIHLVINQFSATNSAYTSPETTTPLPDLSGRLAWKDDQLSIPDLQITYEAIDATVSGRVQTSGTYPLQLSAQWSMADPIKGAQIAAVSGQSTLVGDVKHLRVENAFSVSANARQQTASIDIKDLLENPSWLGKVEVSELAVAPFLPMFLEQDSALYEWLSNSSTSALATVDNQQIMIERLELNQIGEELGAVELQGVVSNYLQATNAPEQVEFDLNLTAKRLAVPNELVPQSVYFESAVGEVRGNLAAYTHKLLAQGTYADNQSVNIDFYGRGSAESVDFEVATITSKLITTEFSAQANWQTELNAEVDIKNLSAFPPELAGYSDPELSANGKLSFLSNRLSAHNFNISWMDNEVVLDGAMTKESPLSALVKIPNLEALYDNDYLAGTLDVELAVVGQIDKSLRIEVKDFNADHPDFGQWQTNKPATINLPVNQPLAFSVTDFCVISDGRTAAAELCLASASKGTKQTTQINGANLPLALLNRFRSAEVAERIWGLATLNSTIVYDTETWTLDHTEGNVGSERTVLFALDEEVSTRFEYWRINWAGNTESIKAEVTAELEDDRGLVIGDITISDLTDVAALQGEIIMELHDLTVLQWVLPDLRYEEAQALALITIGGNAKAPEITGSVELAAKEIGFAQSGLLLTDVRIAAFDTPNVDASITLDGQAQSGDGWISIKGSVQPLATELDLQIEGESFRAVQLPTATVDVSPNINIRVKDQRIDITGEVLIPYAVIDQPELSEIATTPSADVKVFENGEPVTQQSDSLYPLYADVRVTLGDKIQVTGFGFEGELAGSLRVSETPTRALTATGGVSVTKGFYELYGQRLEIERGSLIYSGGPIANPGLDLRVVRAQENIISTEQVSVGAQISGTLLEPDFRLYSTPAMPDSEVLSYLILGRGSGVSSTGNENLQLQALILLGSKGTDLLGESLQDTFGFDEFGIDSTMNPNDTSFYVGKYLSPRLYVKYGVGLFENTNSFLIRYLLSEKLIIETTTSGQSQGGDIFYTIEK</sequence>
<keyword evidence="2 5" id="KW-0812">Transmembrane</keyword>
<organism evidence="7 8">
    <name type="scientific">Pseudidiomarina gelatinasegens</name>
    <dbReference type="NCBI Taxonomy" id="2487740"/>
    <lineage>
        <taxon>Bacteria</taxon>
        <taxon>Pseudomonadati</taxon>
        <taxon>Pseudomonadota</taxon>
        <taxon>Gammaproteobacteria</taxon>
        <taxon>Alteromonadales</taxon>
        <taxon>Idiomarinaceae</taxon>
        <taxon>Pseudidiomarina</taxon>
    </lineage>
</organism>
<comment type="subcellular location">
    <subcellularLocation>
        <location evidence="1">Membrane</location>
        <topology evidence="1">Single-pass membrane protein</topology>
    </subcellularLocation>
</comment>
<feature type="domain" description="Translocation and assembly module TamB C-terminal" evidence="6">
    <location>
        <begin position="796"/>
        <end position="1134"/>
    </location>
</feature>
<comment type="caution">
    <text evidence="7">The sequence shown here is derived from an EMBL/GenBank/DDBJ whole genome shotgun (WGS) entry which is preliminary data.</text>
</comment>
<evidence type="ECO:0000256" key="4">
    <source>
        <dbReference type="ARBA" id="ARBA00023136"/>
    </source>
</evidence>
<dbReference type="OrthoDB" id="5555605at2"/>
<dbReference type="AlphaFoldDB" id="A0A443YXJ7"/>
<accession>A0A443YXJ7</accession>
<dbReference type="PANTHER" id="PTHR36985:SF1">
    <property type="entry name" value="TRANSLOCATION AND ASSEMBLY MODULE SUBUNIT TAMB"/>
    <property type="match status" value="1"/>
</dbReference>
<dbReference type="RefSeq" id="WP_128353062.1">
    <property type="nucleotide sequence ID" value="NZ_RSFE01000011.1"/>
</dbReference>
<dbReference type="Pfam" id="PF04357">
    <property type="entry name" value="TamB"/>
    <property type="match status" value="1"/>
</dbReference>
<reference evidence="7 8" key="1">
    <citation type="submission" date="2018-12" db="EMBL/GenBank/DDBJ databases">
        <authorList>
            <person name="Li A."/>
            <person name="Zhang M."/>
            <person name="Zhu H."/>
        </authorList>
    </citation>
    <scope>NUCLEOTIDE SEQUENCE [LARGE SCALE GENOMIC DNA]</scope>
    <source>
        <strain evidence="7 8">R04H25</strain>
    </source>
</reference>
<dbReference type="InterPro" id="IPR007452">
    <property type="entry name" value="TamB_C"/>
</dbReference>
<evidence type="ECO:0000256" key="5">
    <source>
        <dbReference type="SAM" id="Phobius"/>
    </source>
</evidence>
<gene>
    <name evidence="7" type="ORF">EGC76_11020</name>
</gene>
<dbReference type="GO" id="GO:0005886">
    <property type="term" value="C:plasma membrane"/>
    <property type="evidence" value="ECO:0007669"/>
    <property type="project" value="InterPro"/>
</dbReference>
<dbReference type="GO" id="GO:0097347">
    <property type="term" value="C:TAM protein secretion complex"/>
    <property type="evidence" value="ECO:0007669"/>
    <property type="project" value="TreeGrafter"/>
</dbReference>